<evidence type="ECO:0000256" key="1">
    <source>
        <dbReference type="SAM" id="MobiDB-lite"/>
    </source>
</evidence>
<feature type="region of interest" description="Disordered" evidence="1">
    <location>
        <begin position="127"/>
        <end position="146"/>
    </location>
</feature>
<feature type="region of interest" description="Disordered" evidence="1">
    <location>
        <begin position="70"/>
        <end position="110"/>
    </location>
</feature>
<accession>A0A8S9MTB6</accession>
<sequence length="166" mass="17780">MADDDAMRDGEAVDEPVVQQIRLDQLQFKAMIAEITRIMQRVNQANVDLPYNDLSAGVAAGRVRMRARRGACVGGEVAQDESAEEKEDDDDDDDGGGGGGGSGGHIVYEPAGDRAMKALRDNITNEYGRGAFTENGPSGGGWYGETNSMASVRCPEPFKEECSFAK</sequence>
<comment type="caution">
    <text evidence="2">The sequence shown here is derived from an EMBL/GenBank/DDBJ whole genome shotgun (WGS) entry which is preliminary data.</text>
</comment>
<protein>
    <submittedName>
        <fullName evidence="2">Uncharacterized protein</fullName>
    </submittedName>
</protein>
<proteinExistence type="predicted"/>
<evidence type="ECO:0000313" key="3">
    <source>
        <dbReference type="Proteomes" id="UP000712600"/>
    </source>
</evidence>
<dbReference type="Proteomes" id="UP000712600">
    <property type="component" value="Unassembled WGS sequence"/>
</dbReference>
<gene>
    <name evidence="2" type="ORF">F2Q69_00053166</name>
</gene>
<organism evidence="2 3">
    <name type="scientific">Brassica cretica</name>
    <name type="common">Mustard</name>
    <dbReference type="NCBI Taxonomy" id="69181"/>
    <lineage>
        <taxon>Eukaryota</taxon>
        <taxon>Viridiplantae</taxon>
        <taxon>Streptophyta</taxon>
        <taxon>Embryophyta</taxon>
        <taxon>Tracheophyta</taxon>
        <taxon>Spermatophyta</taxon>
        <taxon>Magnoliopsida</taxon>
        <taxon>eudicotyledons</taxon>
        <taxon>Gunneridae</taxon>
        <taxon>Pentapetalae</taxon>
        <taxon>rosids</taxon>
        <taxon>malvids</taxon>
        <taxon>Brassicales</taxon>
        <taxon>Brassicaceae</taxon>
        <taxon>Brassiceae</taxon>
        <taxon>Brassica</taxon>
    </lineage>
</organism>
<reference evidence="2" key="1">
    <citation type="submission" date="2019-12" db="EMBL/GenBank/DDBJ databases">
        <title>Genome sequencing and annotation of Brassica cretica.</title>
        <authorList>
            <person name="Studholme D.J."/>
            <person name="Sarris P."/>
        </authorList>
    </citation>
    <scope>NUCLEOTIDE SEQUENCE</scope>
    <source>
        <strain evidence="2">PFS-109/04</strain>
        <tissue evidence="2">Leaf</tissue>
    </source>
</reference>
<dbReference type="AlphaFoldDB" id="A0A8S9MTB6"/>
<dbReference type="EMBL" id="QGKX02002183">
    <property type="protein sequence ID" value="KAF3485158.1"/>
    <property type="molecule type" value="Genomic_DNA"/>
</dbReference>
<feature type="compositionally biased region" description="Acidic residues" evidence="1">
    <location>
        <begin position="78"/>
        <end position="95"/>
    </location>
</feature>
<evidence type="ECO:0000313" key="2">
    <source>
        <dbReference type="EMBL" id="KAF3485158.1"/>
    </source>
</evidence>
<name>A0A8S9MTB6_BRACR</name>